<keyword evidence="2" id="KW-1134">Transmembrane beta strand</keyword>
<evidence type="ECO:0000256" key="1">
    <source>
        <dbReference type="ARBA" id="ARBA00004442"/>
    </source>
</evidence>
<dbReference type="Proteomes" id="UP001244552">
    <property type="component" value="Unassembled WGS sequence"/>
</dbReference>
<dbReference type="PANTHER" id="PTHR30026:SF20">
    <property type="entry name" value="OUTER MEMBRANE PROTEIN TOLC"/>
    <property type="match status" value="1"/>
</dbReference>
<evidence type="ECO:0000256" key="2">
    <source>
        <dbReference type="ARBA" id="ARBA00022452"/>
    </source>
</evidence>
<keyword evidence="3" id="KW-0812">Transmembrane</keyword>
<dbReference type="EMBL" id="JAUSVU010000015">
    <property type="protein sequence ID" value="MDQ0534966.1"/>
    <property type="molecule type" value="Genomic_DNA"/>
</dbReference>
<keyword evidence="4" id="KW-0472">Membrane</keyword>
<evidence type="ECO:0000256" key="4">
    <source>
        <dbReference type="ARBA" id="ARBA00023136"/>
    </source>
</evidence>
<keyword evidence="8" id="KW-1185">Reference proteome</keyword>
<comment type="caution">
    <text evidence="7">The sequence shown here is derived from an EMBL/GenBank/DDBJ whole genome shotgun (WGS) entry which is preliminary data.</text>
</comment>
<evidence type="ECO:0000256" key="5">
    <source>
        <dbReference type="ARBA" id="ARBA00023237"/>
    </source>
</evidence>
<dbReference type="InterPro" id="IPR051906">
    <property type="entry name" value="TolC-like"/>
</dbReference>
<name>A0ABU0MNI8_9PROT</name>
<accession>A0ABU0MNI8</accession>
<reference evidence="7 8" key="1">
    <citation type="submission" date="2023-07" db="EMBL/GenBank/DDBJ databases">
        <title>Genomic Encyclopedia of Type Strains, Phase IV (KMG-IV): sequencing the most valuable type-strain genomes for metagenomic binning, comparative biology and taxonomic classification.</title>
        <authorList>
            <person name="Goeker M."/>
        </authorList>
    </citation>
    <scope>NUCLEOTIDE SEQUENCE [LARGE SCALE GENOMIC DNA]</scope>
    <source>
        <strain evidence="7 8">DSM 19922</strain>
    </source>
</reference>
<dbReference type="PANTHER" id="PTHR30026">
    <property type="entry name" value="OUTER MEMBRANE PROTEIN TOLC"/>
    <property type="match status" value="1"/>
</dbReference>
<keyword evidence="5" id="KW-0998">Cell outer membrane</keyword>
<evidence type="ECO:0000313" key="7">
    <source>
        <dbReference type="EMBL" id="MDQ0534966.1"/>
    </source>
</evidence>
<evidence type="ECO:0000256" key="6">
    <source>
        <dbReference type="SAM" id="MobiDB-lite"/>
    </source>
</evidence>
<proteinExistence type="predicted"/>
<sequence>MAQVTQDRSRLFVDQEPVTGPITMAEAMARAIKYNLDSRQALMEEMLQSRQLDVTTYDMLPRMAASAGFITRSPANETYSRNTITDFRSIDPAISQDKNRFVADLGLTWNILDFGVSYYQAHQQANRVLIAHERRRRLVNSIIQQVRGAFWLAVGSERMLGEIDALLVEARQALQDAASVEQQRLRPPLEALRYQKGLIEIIRQLETVQQDLAISKAQLAALMNVPLGQPFTLALPEGFKQDIPQITVPVDRLETMALLNRPEMREEQYQRRINSVEVRKAMLRMLPGISFNPSLNYDSNSYLINNAWAEAGARVTLNLFSIISGPANIRAAEAQVEAGDFRRLALSMATVTQVHVAMQQYQRGRTTFERAVQLESIEKRINENVQKAAASDAESPLERIRAKAAALGSQLARDRAYAELQNAVSSLYVSLGLDPVPETVQSQDIRGLTAGLTPVVANWTAGRIPLDSLPAEAPQPPAAELPAEGPAKEDPAKDGGTPVAAGPAPTSAVTKVLASAEPLS</sequence>
<evidence type="ECO:0000313" key="8">
    <source>
        <dbReference type="Proteomes" id="UP001244552"/>
    </source>
</evidence>
<protein>
    <submittedName>
        <fullName evidence="7">Outer membrane protein TolC</fullName>
    </submittedName>
</protein>
<dbReference type="Gene3D" id="1.20.1600.10">
    <property type="entry name" value="Outer membrane efflux proteins (OEP)"/>
    <property type="match status" value="1"/>
</dbReference>
<comment type="subcellular location">
    <subcellularLocation>
        <location evidence="1">Cell outer membrane</location>
    </subcellularLocation>
</comment>
<dbReference type="SUPFAM" id="SSF56954">
    <property type="entry name" value="Outer membrane efflux proteins (OEP)"/>
    <property type="match status" value="1"/>
</dbReference>
<feature type="region of interest" description="Disordered" evidence="6">
    <location>
        <begin position="467"/>
        <end position="520"/>
    </location>
</feature>
<evidence type="ECO:0000256" key="3">
    <source>
        <dbReference type="ARBA" id="ARBA00022692"/>
    </source>
</evidence>
<dbReference type="RefSeq" id="WP_209986727.1">
    <property type="nucleotide sequence ID" value="NZ_JAGINO010000019.1"/>
</dbReference>
<gene>
    <name evidence="7" type="ORF">QO018_003844</name>
</gene>
<organism evidence="7 8">
    <name type="scientific">Azospirillum picis</name>
    <dbReference type="NCBI Taxonomy" id="488438"/>
    <lineage>
        <taxon>Bacteria</taxon>
        <taxon>Pseudomonadati</taxon>
        <taxon>Pseudomonadota</taxon>
        <taxon>Alphaproteobacteria</taxon>
        <taxon>Rhodospirillales</taxon>
        <taxon>Azospirillaceae</taxon>
        <taxon>Azospirillum</taxon>
    </lineage>
</organism>